<evidence type="ECO:0000313" key="1">
    <source>
        <dbReference type="EMBL" id="CAA9481932.1"/>
    </source>
</evidence>
<proteinExistence type="predicted"/>
<protein>
    <submittedName>
        <fullName evidence="1">Uncharacterized protein</fullName>
    </submittedName>
</protein>
<name>A0A6J4S0T1_9SPHN</name>
<feature type="non-terminal residue" evidence="1">
    <location>
        <position position="41"/>
    </location>
</feature>
<dbReference type="AlphaFoldDB" id="A0A6J4S0T1"/>
<dbReference type="EMBL" id="CADCVW010000012">
    <property type="protein sequence ID" value="CAA9481932.1"/>
    <property type="molecule type" value="Genomic_DNA"/>
</dbReference>
<reference evidence="1" key="1">
    <citation type="submission" date="2020-02" db="EMBL/GenBank/DDBJ databases">
        <authorList>
            <person name="Meier V. D."/>
        </authorList>
    </citation>
    <scope>NUCLEOTIDE SEQUENCE</scope>
    <source>
        <strain evidence="1">AVDCRST_MAG39</strain>
    </source>
</reference>
<feature type="non-terminal residue" evidence="1">
    <location>
        <position position="1"/>
    </location>
</feature>
<accession>A0A6J4S0T1</accession>
<organism evidence="1">
    <name type="scientific">uncultured Sphingomonadaceae bacterium</name>
    <dbReference type="NCBI Taxonomy" id="169976"/>
    <lineage>
        <taxon>Bacteria</taxon>
        <taxon>Pseudomonadati</taxon>
        <taxon>Pseudomonadota</taxon>
        <taxon>Alphaproteobacteria</taxon>
        <taxon>Sphingomonadales</taxon>
        <taxon>Sphingomonadaceae</taxon>
        <taxon>environmental samples</taxon>
    </lineage>
</organism>
<gene>
    <name evidence="1" type="ORF">AVDCRST_MAG39-315</name>
</gene>
<sequence>GAERLRAALGPPLAGLACDGQRVSCRGQHHPSPIFQGRPRL</sequence>